<evidence type="ECO:0000313" key="2">
    <source>
        <dbReference type="EMBL" id="ABP74419.1"/>
    </source>
</evidence>
<dbReference type="CDD" id="cd02947">
    <property type="entry name" value="TRX_family"/>
    <property type="match status" value="1"/>
</dbReference>
<feature type="domain" description="Thioredoxin" evidence="1">
    <location>
        <begin position="21"/>
        <end position="96"/>
    </location>
</feature>
<dbReference type="EMBL" id="CP000681">
    <property type="protein sequence ID" value="ABP74419.1"/>
    <property type="molecule type" value="Genomic_DNA"/>
</dbReference>
<dbReference type="KEGG" id="spc:Sputcn32_0689"/>
<proteinExistence type="predicted"/>
<dbReference type="HOGENOM" id="CLU_090389_16_0_6"/>
<name>A4Y386_SHEPC</name>
<accession>A4Y386</accession>
<reference evidence="2" key="1">
    <citation type="submission" date="2007-04" db="EMBL/GenBank/DDBJ databases">
        <title>Complete sequence of Shewanella putrefaciens CN-32.</title>
        <authorList>
            <consortium name="US DOE Joint Genome Institute"/>
            <person name="Copeland A."/>
            <person name="Lucas S."/>
            <person name="Lapidus A."/>
            <person name="Barry K."/>
            <person name="Detter J.C."/>
            <person name="Glavina del Rio T."/>
            <person name="Hammon N."/>
            <person name="Israni S."/>
            <person name="Dalin E."/>
            <person name="Tice H."/>
            <person name="Pitluck S."/>
            <person name="Chain P."/>
            <person name="Malfatti S."/>
            <person name="Shin M."/>
            <person name="Vergez L."/>
            <person name="Schmutz J."/>
            <person name="Larimer F."/>
            <person name="Land M."/>
            <person name="Hauser L."/>
            <person name="Kyrpides N."/>
            <person name="Mikhailova N."/>
            <person name="Romine M.F."/>
            <person name="Fredrickson J."/>
            <person name="Tiedje J."/>
            <person name="Richardson P."/>
        </authorList>
    </citation>
    <scope>NUCLEOTIDE SEQUENCE [LARGE SCALE GENOMIC DNA]</scope>
    <source>
        <strain evidence="2">CN-32</strain>
    </source>
</reference>
<dbReference type="AlphaFoldDB" id="A4Y386"/>
<dbReference type="GO" id="GO:0045454">
    <property type="term" value="P:cell redox homeostasis"/>
    <property type="evidence" value="ECO:0007669"/>
    <property type="project" value="TreeGrafter"/>
</dbReference>
<dbReference type="InterPro" id="IPR036249">
    <property type="entry name" value="Thioredoxin-like_sf"/>
</dbReference>
<protein>
    <submittedName>
        <fullName evidence="2">Thioredoxin domain</fullName>
    </submittedName>
</protein>
<dbReference type="STRING" id="319224.Sputcn32_0689"/>
<gene>
    <name evidence="2" type="ordered locus">Sputcn32_0689</name>
</gene>
<dbReference type="PANTHER" id="PTHR43601">
    <property type="entry name" value="THIOREDOXIN, MITOCHONDRIAL"/>
    <property type="match status" value="1"/>
</dbReference>
<dbReference type="Gene3D" id="3.40.30.10">
    <property type="entry name" value="Glutaredoxin"/>
    <property type="match status" value="1"/>
</dbReference>
<dbReference type="eggNOG" id="COG0526">
    <property type="taxonomic scope" value="Bacteria"/>
</dbReference>
<dbReference type="PANTHER" id="PTHR43601:SF3">
    <property type="entry name" value="THIOREDOXIN, MITOCHONDRIAL"/>
    <property type="match status" value="1"/>
</dbReference>
<sequence length="121" mass="13391">MIMKTMNASDLIQQIDSTEMLERLLTRKAAVLLLFGAPNCGVCQTLKPRIAGMLSQEFPLIQMAYIDCEAQAEIAASYNVFCLPVVECVFYGKTFGRFAKVFSLADIRGALARPYTLIATE</sequence>
<dbReference type="SUPFAM" id="SSF52833">
    <property type="entry name" value="Thioredoxin-like"/>
    <property type="match status" value="1"/>
</dbReference>
<evidence type="ECO:0000259" key="1">
    <source>
        <dbReference type="Pfam" id="PF00085"/>
    </source>
</evidence>
<dbReference type="InterPro" id="IPR013766">
    <property type="entry name" value="Thioredoxin_domain"/>
</dbReference>
<dbReference type="Pfam" id="PF00085">
    <property type="entry name" value="Thioredoxin"/>
    <property type="match status" value="1"/>
</dbReference>
<organism evidence="2">
    <name type="scientific">Shewanella putrefaciens (strain CN-32 / ATCC BAA-453)</name>
    <dbReference type="NCBI Taxonomy" id="319224"/>
    <lineage>
        <taxon>Bacteria</taxon>
        <taxon>Pseudomonadati</taxon>
        <taxon>Pseudomonadota</taxon>
        <taxon>Gammaproteobacteria</taxon>
        <taxon>Alteromonadales</taxon>
        <taxon>Shewanellaceae</taxon>
        <taxon>Shewanella</taxon>
    </lineage>
</organism>